<keyword evidence="1" id="KW-0812">Transmembrane</keyword>
<dbReference type="RefSeq" id="XP_003292191.1">
    <property type="nucleotide sequence ID" value="XM_003292143.1"/>
</dbReference>
<sequence length="252" mass="29901">MCDITTNLQNKLKDKIQANPKEPKNYFSLALNIGLFENTKLHDEREYDKIELFKHCLDLDPNNSEYYFEIGQYLKYSETNETTLNNFKKIKEIDCYLYSIYLIKQENNKNNNNDNNKKFKKQTNRYYIALADALLTNNNNEKYKSIINSNNIITNKELKLEVVPNNKKQEPFIETFDKTEILLEAIEYCPERSNAYIKYMSNFLEAKKSVKLLNGKTIKIKDNINNTSYLNILMNVLFIIGIIFNVYYLFFK</sequence>
<dbReference type="SUPFAM" id="SSF48452">
    <property type="entry name" value="TPR-like"/>
    <property type="match status" value="1"/>
</dbReference>
<dbReference type="Gene3D" id="1.25.40.10">
    <property type="entry name" value="Tetratricopeptide repeat domain"/>
    <property type="match status" value="1"/>
</dbReference>
<dbReference type="GeneID" id="10505935"/>
<evidence type="ECO:0000256" key="1">
    <source>
        <dbReference type="SAM" id="Phobius"/>
    </source>
</evidence>
<evidence type="ECO:0000313" key="2">
    <source>
        <dbReference type="EMBL" id="EGC31282.1"/>
    </source>
</evidence>
<dbReference type="VEuPathDB" id="AmoebaDB:DICPUDRAFT_82813"/>
<organism evidence="2 3">
    <name type="scientific">Dictyostelium purpureum</name>
    <name type="common">Slime mold</name>
    <dbReference type="NCBI Taxonomy" id="5786"/>
    <lineage>
        <taxon>Eukaryota</taxon>
        <taxon>Amoebozoa</taxon>
        <taxon>Evosea</taxon>
        <taxon>Eumycetozoa</taxon>
        <taxon>Dictyostelia</taxon>
        <taxon>Dictyosteliales</taxon>
        <taxon>Dictyosteliaceae</taxon>
        <taxon>Dictyostelium</taxon>
    </lineage>
</organism>
<name>F0ZXP3_DICPU</name>
<dbReference type="InParanoid" id="F0ZXP3"/>
<dbReference type="Proteomes" id="UP000001064">
    <property type="component" value="Unassembled WGS sequence"/>
</dbReference>
<gene>
    <name evidence="2" type="ORF">DICPUDRAFT_82813</name>
</gene>
<keyword evidence="1" id="KW-1133">Transmembrane helix</keyword>
<reference evidence="3" key="1">
    <citation type="journal article" date="2011" name="Genome Biol.">
        <title>Comparative genomics of the social amoebae Dictyostelium discoideum and Dictyostelium purpureum.</title>
        <authorList>
            <consortium name="US DOE Joint Genome Institute (JGI-PGF)"/>
            <person name="Sucgang R."/>
            <person name="Kuo A."/>
            <person name="Tian X."/>
            <person name="Salerno W."/>
            <person name="Parikh A."/>
            <person name="Feasley C.L."/>
            <person name="Dalin E."/>
            <person name="Tu H."/>
            <person name="Huang E."/>
            <person name="Barry K."/>
            <person name="Lindquist E."/>
            <person name="Shapiro H."/>
            <person name="Bruce D."/>
            <person name="Schmutz J."/>
            <person name="Salamov A."/>
            <person name="Fey P."/>
            <person name="Gaudet P."/>
            <person name="Anjard C."/>
            <person name="Babu M.M."/>
            <person name="Basu S."/>
            <person name="Bushmanova Y."/>
            <person name="van der Wel H."/>
            <person name="Katoh-Kurasawa M."/>
            <person name="Dinh C."/>
            <person name="Coutinho P.M."/>
            <person name="Saito T."/>
            <person name="Elias M."/>
            <person name="Schaap P."/>
            <person name="Kay R.R."/>
            <person name="Henrissat B."/>
            <person name="Eichinger L."/>
            <person name="Rivero F."/>
            <person name="Putnam N.H."/>
            <person name="West C.M."/>
            <person name="Loomis W.F."/>
            <person name="Chisholm R.L."/>
            <person name="Shaulsky G."/>
            <person name="Strassmann J.E."/>
            <person name="Queller D.C."/>
            <person name="Kuspa A."/>
            <person name="Grigoriev I.V."/>
        </authorList>
    </citation>
    <scope>NUCLEOTIDE SEQUENCE [LARGE SCALE GENOMIC DNA]</scope>
    <source>
        <strain evidence="3">QSDP1</strain>
    </source>
</reference>
<dbReference type="EMBL" id="GL871264">
    <property type="protein sequence ID" value="EGC31282.1"/>
    <property type="molecule type" value="Genomic_DNA"/>
</dbReference>
<keyword evidence="3" id="KW-1185">Reference proteome</keyword>
<dbReference type="KEGG" id="dpp:DICPUDRAFT_82813"/>
<feature type="transmembrane region" description="Helical" evidence="1">
    <location>
        <begin position="229"/>
        <end position="250"/>
    </location>
</feature>
<keyword evidence="1" id="KW-0472">Membrane</keyword>
<dbReference type="InterPro" id="IPR011990">
    <property type="entry name" value="TPR-like_helical_dom_sf"/>
</dbReference>
<evidence type="ECO:0000313" key="3">
    <source>
        <dbReference type="Proteomes" id="UP000001064"/>
    </source>
</evidence>
<accession>F0ZXP3</accession>
<dbReference type="AlphaFoldDB" id="F0ZXP3"/>
<proteinExistence type="predicted"/>
<protein>
    <submittedName>
        <fullName evidence="2">Uncharacterized protein</fullName>
    </submittedName>
</protein>